<evidence type="ECO:0000313" key="10">
    <source>
        <dbReference type="EMBL" id="CAE0230398.1"/>
    </source>
</evidence>
<organism evidence="9">
    <name type="scientific">Strombidium rassoulzadegani</name>
    <dbReference type="NCBI Taxonomy" id="1082188"/>
    <lineage>
        <taxon>Eukaryota</taxon>
        <taxon>Sar</taxon>
        <taxon>Alveolata</taxon>
        <taxon>Ciliophora</taxon>
        <taxon>Intramacronucleata</taxon>
        <taxon>Spirotrichea</taxon>
        <taxon>Oligotrichia</taxon>
        <taxon>Strombidiidae</taxon>
        <taxon>Strombidium</taxon>
    </lineage>
</organism>
<dbReference type="GO" id="GO:0007035">
    <property type="term" value="P:vacuolar acidification"/>
    <property type="evidence" value="ECO:0007669"/>
    <property type="project" value="TreeGrafter"/>
</dbReference>
<accession>A0A7S3FSH2</accession>
<name>A0A7S3FSH2_9SPIT</name>
<dbReference type="EMBL" id="HBIA01004151">
    <property type="protein sequence ID" value="CAE0230397.1"/>
    <property type="molecule type" value="Transcribed_RNA"/>
</dbReference>
<dbReference type="Pfam" id="PF01496">
    <property type="entry name" value="V_ATPase_I"/>
    <property type="match status" value="1"/>
</dbReference>
<dbReference type="PANTHER" id="PTHR11629:SF63">
    <property type="entry name" value="V-TYPE PROTON ATPASE SUBUNIT A"/>
    <property type="match status" value="1"/>
</dbReference>
<feature type="transmembrane region" description="Helical" evidence="8">
    <location>
        <begin position="478"/>
        <end position="500"/>
    </location>
</feature>
<evidence type="ECO:0000256" key="6">
    <source>
        <dbReference type="ARBA" id="ARBA00023065"/>
    </source>
</evidence>
<dbReference type="EMBL" id="HBIA01004152">
    <property type="protein sequence ID" value="CAE0230398.1"/>
    <property type="molecule type" value="Transcribed_RNA"/>
</dbReference>
<evidence type="ECO:0000256" key="8">
    <source>
        <dbReference type="RuleBase" id="RU361189"/>
    </source>
</evidence>
<dbReference type="GO" id="GO:0051117">
    <property type="term" value="F:ATPase binding"/>
    <property type="evidence" value="ECO:0007669"/>
    <property type="project" value="TreeGrafter"/>
</dbReference>
<protein>
    <recommendedName>
        <fullName evidence="8">V-type proton ATPase subunit a</fullName>
    </recommendedName>
</protein>
<keyword evidence="3 8" id="KW-0813">Transport</keyword>
<evidence type="ECO:0000313" key="9">
    <source>
        <dbReference type="EMBL" id="CAE0230397.1"/>
    </source>
</evidence>
<dbReference type="GO" id="GO:0016471">
    <property type="term" value="C:vacuolar proton-transporting V-type ATPase complex"/>
    <property type="evidence" value="ECO:0007669"/>
    <property type="project" value="TreeGrafter"/>
</dbReference>
<gene>
    <name evidence="9" type="ORF">SRAS04492_LOCUS2191</name>
    <name evidence="10" type="ORF">SRAS04492_LOCUS2192</name>
</gene>
<evidence type="ECO:0000256" key="3">
    <source>
        <dbReference type="ARBA" id="ARBA00022448"/>
    </source>
</evidence>
<dbReference type="GO" id="GO:0033179">
    <property type="term" value="C:proton-transporting V-type ATPase, V0 domain"/>
    <property type="evidence" value="ECO:0007669"/>
    <property type="project" value="InterPro"/>
</dbReference>
<evidence type="ECO:0000256" key="2">
    <source>
        <dbReference type="ARBA" id="ARBA00009904"/>
    </source>
</evidence>
<sequence>MAYENHSIQRPTYFKITDFTYVFQLIVDTYGVPTYLEANPALISIVTFPFFFGMMFGDMGHGSIVLMFGLFLTLFNDRLKGSALQMLLPFRYLVLLMGIMATYAGFIYNEFFAIPTNIFDSCYSLKDREQWNPSEEEGKIVGTFVYLRKSIDCNYPAGQDPVWGLTSNRLTFVNGVKMKMSVIFAIVHMSIGIVIKGTNTIYNSQYLEFFTEVCVGLFILLGLFGWMDLLIIAKWFKEFDLEDTSPAVQSKRYFNTDSEVDVNQAPDIAGDENNRKMPSIINILINTVFGFGAHDAETEAGTYPLIGSSLDQQYGIAVALLVIVVIFIPIMLLTKPCLRGSSGGDDDEHDEIEFTDINRAEQEMQQNLLQPRIQQDSIGSKEEDQKTVTEQMMLKREYEMKSLQKQLRDMGTKEHSHSFGELFIHQMIETIEFVLGTVSNTASYLRLWALSLAHGQLAETFLDLTFAMTFGAKNLGTTVVLGFFLWPAFWSITFGVLIMMDQLECFLHTLRLHWVEFQNKFFKGEGYAFKPYSYEATLGSVLEE</sequence>
<reference evidence="9" key="1">
    <citation type="submission" date="2021-01" db="EMBL/GenBank/DDBJ databases">
        <authorList>
            <person name="Corre E."/>
            <person name="Pelletier E."/>
            <person name="Niang G."/>
            <person name="Scheremetjew M."/>
            <person name="Finn R."/>
            <person name="Kale V."/>
            <person name="Holt S."/>
            <person name="Cochrane G."/>
            <person name="Meng A."/>
            <person name="Brown T."/>
            <person name="Cohen L."/>
        </authorList>
    </citation>
    <scope>NUCLEOTIDE SEQUENCE</scope>
    <source>
        <strain evidence="9">Ras09</strain>
    </source>
</reference>
<feature type="transmembrane region" description="Helical" evidence="8">
    <location>
        <begin position="314"/>
        <end position="333"/>
    </location>
</feature>
<dbReference type="PANTHER" id="PTHR11629">
    <property type="entry name" value="VACUOLAR PROTON ATPASES"/>
    <property type="match status" value="1"/>
</dbReference>
<keyword evidence="8" id="KW-0375">Hydrogen ion transport</keyword>
<keyword evidence="4 8" id="KW-0812">Transmembrane</keyword>
<evidence type="ECO:0000256" key="7">
    <source>
        <dbReference type="ARBA" id="ARBA00023136"/>
    </source>
</evidence>
<feature type="transmembrane region" description="Helical" evidence="8">
    <location>
        <begin position="50"/>
        <end position="75"/>
    </location>
</feature>
<comment type="function">
    <text evidence="8">Essential component of the vacuolar proton pump (V-ATPase), a multimeric enzyme that catalyzes the translocation of protons across the membranes. Required for assembly and activity of the V-ATPase.</text>
</comment>
<feature type="transmembrane region" description="Helical" evidence="8">
    <location>
        <begin position="178"/>
        <end position="197"/>
    </location>
</feature>
<comment type="subcellular location">
    <subcellularLocation>
        <location evidence="1">Membrane</location>
        <topology evidence="1">Multi-pass membrane protein</topology>
    </subcellularLocation>
</comment>
<evidence type="ECO:0000256" key="5">
    <source>
        <dbReference type="ARBA" id="ARBA00022989"/>
    </source>
</evidence>
<keyword evidence="7 8" id="KW-0472">Membrane</keyword>
<comment type="similarity">
    <text evidence="2 8">Belongs to the V-ATPase 116 kDa subunit family.</text>
</comment>
<evidence type="ECO:0000256" key="4">
    <source>
        <dbReference type="ARBA" id="ARBA00022692"/>
    </source>
</evidence>
<evidence type="ECO:0000256" key="1">
    <source>
        <dbReference type="ARBA" id="ARBA00004141"/>
    </source>
</evidence>
<dbReference type="GO" id="GO:0046961">
    <property type="term" value="F:proton-transporting ATPase activity, rotational mechanism"/>
    <property type="evidence" value="ECO:0007669"/>
    <property type="project" value="InterPro"/>
</dbReference>
<feature type="transmembrane region" description="Helical" evidence="8">
    <location>
        <begin position="87"/>
        <end position="108"/>
    </location>
</feature>
<keyword evidence="6 8" id="KW-0406">Ion transport</keyword>
<feature type="transmembrane region" description="Helical" evidence="8">
    <location>
        <begin position="209"/>
        <end position="236"/>
    </location>
</feature>
<dbReference type="AlphaFoldDB" id="A0A7S3FSH2"/>
<keyword evidence="5 8" id="KW-1133">Transmembrane helix</keyword>
<dbReference type="InterPro" id="IPR002490">
    <property type="entry name" value="V-ATPase_116kDa_su"/>
</dbReference>
<proteinExistence type="inferred from homology"/>